<evidence type="ECO:0000313" key="2">
    <source>
        <dbReference type="Proteomes" id="UP000248259"/>
    </source>
</evidence>
<keyword evidence="2" id="KW-1185">Reference proteome</keyword>
<accession>A0A323US87</accession>
<dbReference type="RefSeq" id="WP_110527472.1">
    <property type="nucleotide sequence ID" value="NZ_QKOE01000015.1"/>
</dbReference>
<dbReference type="AlphaFoldDB" id="A0A323US87"/>
<gene>
    <name evidence="1" type="ORF">DNK49_17545</name>
</gene>
<comment type="caution">
    <text evidence="1">The sequence shown here is derived from an EMBL/GenBank/DDBJ whole genome shotgun (WGS) entry which is preliminary data.</text>
</comment>
<name>A0A323US87_9RHOO</name>
<proteinExistence type="predicted"/>
<dbReference type="OrthoDB" id="8527830at2"/>
<dbReference type="EMBL" id="QKOE01000015">
    <property type="protein sequence ID" value="PZA15349.1"/>
    <property type="molecule type" value="Genomic_DNA"/>
</dbReference>
<evidence type="ECO:0008006" key="3">
    <source>
        <dbReference type="Google" id="ProtNLM"/>
    </source>
</evidence>
<protein>
    <recommendedName>
        <fullName evidence="3">Tryptophan synthase subunit beta like protein</fullName>
    </recommendedName>
</protein>
<evidence type="ECO:0000313" key="1">
    <source>
        <dbReference type="EMBL" id="PZA15349.1"/>
    </source>
</evidence>
<sequence length="112" mass="12553">MVYVKRDERGQIIALSRDATEQDPAQGWVEVSNDAPDVVAFCSTVSDEVDALRRSDLGFVRVLEDVIDLLIERSIIRFTDLPPAAQSKLMERRSARAERHKLSLLDDGDGLI</sequence>
<organism evidence="1 2">
    <name type="scientific">Parazoarcus communis SWub3 = DSM 12120</name>
    <dbReference type="NCBI Taxonomy" id="1121029"/>
    <lineage>
        <taxon>Bacteria</taxon>
        <taxon>Pseudomonadati</taxon>
        <taxon>Pseudomonadota</taxon>
        <taxon>Betaproteobacteria</taxon>
        <taxon>Rhodocyclales</taxon>
        <taxon>Zoogloeaceae</taxon>
        <taxon>Parazoarcus</taxon>
    </lineage>
</organism>
<dbReference type="Proteomes" id="UP000248259">
    <property type="component" value="Unassembled WGS sequence"/>
</dbReference>
<reference evidence="1 2" key="1">
    <citation type="submission" date="2018-06" db="EMBL/GenBank/DDBJ databases">
        <title>Azoarcus communis strain SWub3 genome.</title>
        <authorList>
            <person name="Zorraquino Salvo V."/>
            <person name="Toubiana D."/>
            <person name="Blumwald E."/>
        </authorList>
    </citation>
    <scope>NUCLEOTIDE SEQUENCE [LARGE SCALE GENOMIC DNA]</scope>
    <source>
        <strain evidence="1 2">SWub3</strain>
    </source>
</reference>